<protein>
    <submittedName>
        <fullName evidence="2">Uncharacterized protein</fullName>
    </submittedName>
</protein>
<reference evidence="2 3" key="1">
    <citation type="submission" date="2018-04" db="EMBL/GenBank/DDBJ databases">
        <title>Genomic Encyclopedia of Archaeal and Bacterial Type Strains, Phase II (KMG-II): from individual species to whole genera.</title>
        <authorList>
            <person name="Goeker M."/>
        </authorList>
    </citation>
    <scope>NUCLEOTIDE SEQUENCE [LARGE SCALE GENOMIC DNA]</scope>
    <source>
        <strain evidence="2 3">DSM 5822</strain>
    </source>
</reference>
<dbReference type="AlphaFoldDB" id="A0A2T5IZ27"/>
<name>A0A2T5IZ27_9GAMM</name>
<feature type="signal peptide" evidence="1">
    <location>
        <begin position="1"/>
        <end position="24"/>
    </location>
</feature>
<proteinExistence type="predicted"/>
<keyword evidence="3" id="KW-1185">Reference proteome</keyword>
<dbReference type="RefSeq" id="WP_107865627.1">
    <property type="nucleotide sequence ID" value="NZ_QAON01000007.1"/>
</dbReference>
<feature type="chain" id="PRO_5015468510" evidence="1">
    <location>
        <begin position="25"/>
        <end position="289"/>
    </location>
</feature>
<sequence>MTWYKKLAFVLNVVCMLHVHTSHANEQQWSEDLLNLAGTTIIFEQAPVQQALVQQQTPNLGQMIQQSDFREWAGARLWLISLQDNKIQAFTQNATLNEEAGSRGLSLNYDFPNDNNNAAQQFFNQGRINFGDLKAQLAKQHADAVVFIQEKNNLIFWQLYTEKERMSGTVNQDALPYLPHIWSEHLAMAWQWPELKQDILLRIDNIRRYSQLRAAEQAIANACRSSRLLKVTPNRAEFACKSANNLIPEKLNLVPQLVLQPASTKNLSTNALMGRQLAQRFALYQWQDL</sequence>
<evidence type="ECO:0000313" key="3">
    <source>
        <dbReference type="Proteomes" id="UP000244223"/>
    </source>
</evidence>
<accession>A0A2T5IZ27</accession>
<evidence type="ECO:0000256" key="1">
    <source>
        <dbReference type="SAM" id="SignalP"/>
    </source>
</evidence>
<dbReference type="EMBL" id="QAON01000007">
    <property type="protein sequence ID" value="PTQ89293.1"/>
    <property type="molecule type" value="Genomic_DNA"/>
</dbReference>
<dbReference type="Proteomes" id="UP000244223">
    <property type="component" value="Unassembled WGS sequence"/>
</dbReference>
<organism evidence="2 3">
    <name type="scientific">Agitococcus lubricus</name>
    <dbReference type="NCBI Taxonomy" id="1077255"/>
    <lineage>
        <taxon>Bacteria</taxon>
        <taxon>Pseudomonadati</taxon>
        <taxon>Pseudomonadota</taxon>
        <taxon>Gammaproteobacteria</taxon>
        <taxon>Moraxellales</taxon>
        <taxon>Moraxellaceae</taxon>
        <taxon>Agitococcus</taxon>
    </lineage>
</organism>
<gene>
    <name evidence="2" type="ORF">C8N29_10721</name>
</gene>
<evidence type="ECO:0000313" key="2">
    <source>
        <dbReference type="EMBL" id="PTQ89293.1"/>
    </source>
</evidence>
<keyword evidence="1" id="KW-0732">Signal</keyword>
<dbReference type="OrthoDB" id="9553588at2"/>
<comment type="caution">
    <text evidence="2">The sequence shown here is derived from an EMBL/GenBank/DDBJ whole genome shotgun (WGS) entry which is preliminary data.</text>
</comment>